<evidence type="ECO:0000256" key="3">
    <source>
        <dbReference type="ARBA" id="ARBA00022729"/>
    </source>
</evidence>
<dbReference type="NCBIfam" id="TIGR02136">
    <property type="entry name" value="ptsS_2"/>
    <property type="match status" value="1"/>
</dbReference>
<dbReference type="GO" id="GO:0042301">
    <property type="term" value="F:phosphate ion binding"/>
    <property type="evidence" value="ECO:0007669"/>
    <property type="project" value="UniProtKB-UniRule"/>
</dbReference>
<evidence type="ECO:0000259" key="5">
    <source>
        <dbReference type="Pfam" id="PF12849"/>
    </source>
</evidence>
<dbReference type="AlphaFoldDB" id="A0A7K0CLG7"/>
<keyword evidence="2 4" id="KW-0813">Transport</keyword>
<evidence type="ECO:0000256" key="2">
    <source>
        <dbReference type="ARBA" id="ARBA00022448"/>
    </source>
</evidence>
<evidence type="ECO:0000256" key="4">
    <source>
        <dbReference type="RuleBase" id="RU367119"/>
    </source>
</evidence>
<dbReference type="InterPro" id="IPR024370">
    <property type="entry name" value="PBP_domain"/>
</dbReference>
<reference evidence="6 7" key="1">
    <citation type="submission" date="2019-10" db="EMBL/GenBank/DDBJ databases">
        <title>Streptomyces smaragdinus sp. nov. and Streptomyces fabii sp. nov., isolated from the gut of fungus growing-termite Macrotermes natalensis.</title>
        <authorList>
            <person name="Schwitalla J."/>
            <person name="Benndorf R."/>
            <person name="Martin K."/>
            <person name="De Beer W."/>
            <person name="Kaster A.-K."/>
            <person name="Vollmers J."/>
            <person name="Poulsen M."/>
            <person name="Beemelmanns C."/>
        </authorList>
    </citation>
    <scope>NUCLEOTIDE SEQUENCE [LARGE SCALE GENOMIC DNA]</scope>
    <source>
        <strain evidence="6 7">RB5</strain>
    </source>
</reference>
<proteinExistence type="inferred from homology"/>
<dbReference type="InterPro" id="IPR050811">
    <property type="entry name" value="Phosphate_ABC_transporter"/>
</dbReference>
<gene>
    <name evidence="6" type="primary">sphX</name>
    <name evidence="6" type="ORF">SRB5_44240</name>
</gene>
<sequence length="327" mass="34561">MHTSLSLRLGALVALPALAVGLSGCGAILDTGKDADTKAGASASSLTGSVSVDGSSTVAPLTRAAAERFEARHPGVAVSVEDNGTGAGFEAFCSGETDMSDASRPAQDEEKLTCARNDIAVEEFTVANDALTVVVHKDNDWIDCVTTGQLKKIWEPGSKIKSWREVDPSFPDEPLQLFGPGVDSGTFDYFTETVNGEEKASRADFTPSEDDNVLVQGVSASKGGLGYFGYTYYEENADTLKALKIDAGKGCVAPGVGTVQDHTYPLSRPLFIYPSAAALDRPEVLAFVEFYVDNHASIAEESKYIPLSSAQEKKLRVALAGLKRAHG</sequence>
<keyword evidence="4" id="KW-0592">Phosphate transport</keyword>
<evidence type="ECO:0000313" key="6">
    <source>
        <dbReference type="EMBL" id="MQY14261.1"/>
    </source>
</evidence>
<dbReference type="EMBL" id="WEGJ01000019">
    <property type="protein sequence ID" value="MQY14261.1"/>
    <property type="molecule type" value="Genomic_DNA"/>
</dbReference>
<keyword evidence="3 4" id="KW-0732">Signal</keyword>
<dbReference type="SUPFAM" id="SSF53850">
    <property type="entry name" value="Periplasmic binding protein-like II"/>
    <property type="match status" value="1"/>
</dbReference>
<dbReference type="Pfam" id="PF12849">
    <property type="entry name" value="PBP_like_2"/>
    <property type="match status" value="1"/>
</dbReference>
<dbReference type="GO" id="GO:0006817">
    <property type="term" value="P:phosphate ion transport"/>
    <property type="evidence" value="ECO:0007669"/>
    <property type="project" value="UniProtKB-UniRule"/>
</dbReference>
<dbReference type="PANTHER" id="PTHR30570:SF1">
    <property type="entry name" value="PHOSPHATE-BINDING PROTEIN PSTS"/>
    <property type="match status" value="1"/>
</dbReference>
<protein>
    <recommendedName>
        <fullName evidence="4">Phosphate-binding protein</fullName>
    </recommendedName>
</protein>
<dbReference type="PANTHER" id="PTHR30570">
    <property type="entry name" value="PERIPLASMIC PHOSPHATE BINDING COMPONENT OF PHOSPHATE ABC TRANSPORTER"/>
    <property type="match status" value="1"/>
</dbReference>
<keyword evidence="7" id="KW-1185">Reference proteome</keyword>
<dbReference type="Proteomes" id="UP000466345">
    <property type="component" value="Unassembled WGS sequence"/>
</dbReference>
<evidence type="ECO:0000313" key="7">
    <source>
        <dbReference type="Proteomes" id="UP000466345"/>
    </source>
</evidence>
<dbReference type="RefSeq" id="WP_323378286.1">
    <property type="nucleotide sequence ID" value="NZ_WEGJ01000019.1"/>
</dbReference>
<organism evidence="6 7">
    <name type="scientific">Streptomyces smaragdinus</name>
    <dbReference type="NCBI Taxonomy" id="2585196"/>
    <lineage>
        <taxon>Bacteria</taxon>
        <taxon>Bacillati</taxon>
        <taxon>Actinomycetota</taxon>
        <taxon>Actinomycetes</taxon>
        <taxon>Kitasatosporales</taxon>
        <taxon>Streptomycetaceae</taxon>
        <taxon>Streptomyces</taxon>
    </lineage>
</organism>
<dbReference type="InterPro" id="IPR011862">
    <property type="entry name" value="Phos-bd"/>
</dbReference>
<name>A0A7K0CLG7_9ACTN</name>
<accession>A0A7K0CLG7</accession>
<comment type="similarity">
    <text evidence="1 4">Belongs to the PstS family.</text>
</comment>
<dbReference type="CDD" id="cd13654">
    <property type="entry name" value="PBP2_phosphate_like_2"/>
    <property type="match status" value="1"/>
</dbReference>
<evidence type="ECO:0000256" key="1">
    <source>
        <dbReference type="ARBA" id="ARBA00008725"/>
    </source>
</evidence>
<feature type="domain" description="PBP" evidence="5">
    <location>
        <begin position="43"/>
        <end position="293"/>
    </location>
</feature>
<dbReference type="Gene3D" id="3.40.190.10">
    <property type="entry name" value="Periplasmic binding protein-like II"/>
    <property type="match status" value="2"/>
</dbReference>
<feature type="signal peptide" evidence="4">
    <location>
        <begin position="1"/>
        <end position="19"/>
    </location>
</feature>
<feature type="chain" id="PRO_5039756491" description="Phosphate-binding protein" evidence="4">
    <location>
        <begin position="20"/>
        <end position="327"/>
    </location>
</feature>
<comment type="function">
    <text evidence="4">Involved in the system for phosphate transport across the cytoplasmic membrane.</text>
</comment>
<comment type="caution">
    <text evidence="6">The sequence shown here is derived from an EMBL/GenBank/DDBJ whole genome shotgun (WGS) entry which is preliminary data.</text>
</comment>